<dbReference type="AlphaFoldDB" id="A0A8T9CDG5"/>
<dbReference type="OrthoDB" id="310895at2759"/>
<comment type="catalytic activity">
    <reaction evidence="4">
        <text>an aldehyde + NAD(+) + H2O = a carboxylate + NADH + 2 H(+)</text>
        <dbReference type="Rhea" id="RHEA:16185"/>
        <dbReference type="ChEBI" id="CHEBI:15377"/>
        <dbReference type="ChEBI" id="CHEBI:15378"/>
        <dbReference type="ChEBI" id="CHEBI:17478"/>
        <dbReference type="ChEBI" id="CHEBI:29067"/>
        <dbReference type="ChEBI" id="CHEBI:57540"/>
        <dbReference type="ChEBI" id="CHEBI:57945"/>
        <dbReference type="EC" id="1.2.1.3"/>
    </reaction>
</comment>
<dbReference type="PROSITE" id="PS00687">
    <property type="entry name" value="ALDEHYDE_DEHYDR_GLU"/>
    <property type="match status" value="1"/>
</dbReference>
<keyword evidence="7" id="KW-0812">Transmembrane</keyword>
<reference evidence="9 10" key="1">
    <citation type="submission" date="2018-05" db="EMBL/GenBank/DDBJ databases">
        <title>Genome sequencing and assembly of the regulated plant pathogen Lachnellula willkommii and related sister species for the development of diagnostic species identification markers.</title>
        <authorList>
            <person name="Giroux E."/>
            <person name="Bilodeau G."/>
        </authorList>
    </citation>
    <scope>NUCLEOTIDE SEQUENCE [LARGE SCALE GENOMIC DNA]</scope>
    <source>
        <strain evidence="9 10">CBS 268.59</strain>
    </source>
</reference>
<sequence>MAEPQVQQDGFLAGWNQGEVEKLLYGTAIGSTIFVMIIIWGIILLKEWIYKEPIIKYTIAVPVPPEDSRILERPSIKSPGTTAIQCYAPATGEFLGFVNPSTPEGIDRAIEKAQVAQERWASTTFSQRRQVLRCIQAFIMDNTEEICRVACMDSGKTMIDATLGEILVTVEKLRWTILHGEKALRPSRRPTNLLMAYKKNTVQYEPLGVVAALVSWNYPFHNLIGPMISAIFSGNAIVVKASENTAWSASYFTLIVRAALQVCGHDSYLVQTITTWPQTANFLTSHPSISHITFIGSRPVAKFVAASAAKSLTPVVAELGGKDAAIILDTAVNDLPRIIEILLRGTFQAAGQNCIGIERIVACHKVYDKLVLALEPRIRAIRVGSSLDAPKDAQVDMGAMISDASFDRLENLIQEAVNGGARLLVGGSRFHHPVHHSGHYFQPTLLADVTREMAIANEECFGPICVLMRAKNPEDACGIANAPNFGLGASVFGARDYHMAAVVRNLKTGMVAINDFAAFYAVQLPFGGQGGSGYGRFAGEEGLRGLCNIKAVCEDRWGWAGISTAIPAQIRYPIPDTARGFEFVRAVVEIGYGMWPFGQFVGVKRILKNM</sequence>
<dbReference type="EC" id="1.2.1.3" evidence="3"/>
<feature type="active site" evidence="5">
    <location>
        <position position="318"/>
    </location>
</feature>
<organism evidence="9 10">
    <name type="scientific">Lachnellula suecica</name>
    <dbReference type="NCBI Taxonomy" id="602035"/>
    <lineage>
        <taxon>Eukaryota</taxon>
        <taxon>Fungi</taxon>
        <taxon>Dikarya</taxon>
        <taxon>Ascomycota</taxon>
        <taxon>Pezizomycotina</taxon>
        <taxon>Leotiomycetes</taxon>
        <taxon>Helotiales</taxon>
        <taxon>Lachnaceae</taxon>
        <taxon>Lachnellula</taxon>
    </lineage>
</organism>
<keyword evidence="10" id="KW-1185">Reference proteome</keyword>
<name>A0A8T9CDG5_9HELO</name>
<gene>
    <name evidence="9" type="ORF">LSUE1_G003282</name>
</gene>
<evidence type="ECO:0000256" key="2">
    <source>
        <dbReference type="ARBA" id="ARBA00023002"/>
    </source>
</evidence>
<dbReference type="FunFam" id="3.40.309.10:FF:000024">
    <property type="entry name" value="Betaine aldehyde dehydrogenase"/>
    <property type="match status" value="1"/>
</dbReference>
<dbReference type="SUPFAM" id="SSF53720">
    <property type="entry name" value="ALDH-like"/>
    <property type="match status" value="1"/>
</dbReference>
<dbReference type="InterPro" id="IPR016162">
    <property type="entry name" value="Ald_DH_N"/>
</dbReference>
<evidence type="ECO:0000259" key="8">
    <source>
        <dbReference type="Pfam" id="PF00171"/>
    </source>
</evidence>
<dbReference type="GO" id="GO:0004029">
    <property type="term" value="F:aldehyde dehydrogenase (NAD+) activity"/>
    <property type="evidence" value="ECO:0007669"/>
    <property type="project" value="UniProtKB-EC"/>
</dbReference>
<evidence type="ECO:0000256" key="6">
    <source>
        <dbReference type="RuleBase" id="RU003345"/>
    </source>
</evidence>
<evidence type="ECO:0000256" key="3">
    <source>
        <dbReference type="ARBA" id="ARBA00024226"/>
    </source>
</evidence>
<feature type="transmembrane region" description="Helical" evidence="7">
    <location>
        <begin position="23"/>
        <end position="45"/>
    </location>
</feature>
<keyword evidence="7" id="KW-0472">Membrane</keyword>
<proteinExistence type="inferred from homology"/>
<dbReference type="InterPro" id="IPR029510">
    <property type="entry name" value="Ald_DH_CS_GLU"/>
</dbReference>
<dbReference type="InterPro" id="IPR016161">
    <property type="entry name" value="Ald_DH/histidinol_DH"/>
</dbReference>
<evidence type="ECO:0000313" key="10">
    <source>
        <dbReference type="Proteomes" id="UP000469558"/>
    </source>
</evidence>
<keyword evidence="7" id="KW-1133">Transmembrane helix</keyword>
<dbReference type="InterPro" id="IPR016160">
    <property type="entry name" value="Ald_DH_CS_CYS"/>
</dbReference>
<dbReference type="PROSITE" id="PS00070">
    <property type="entry name" value="ALDEHYDE_DEHYDR_CYS"/>
    <property type="match status" value="1"/>
</dbReference>
<dbReference type="FunFam" id="3.40.605.10:FF:000014">
    <property type="entry name" value="aldehyde dehydrogenase 22A1"/>
    <property type="match status" value="1"/>
</dbReference>
<comment type="caution">
    <text evidence="9">The sequence shown here is derived from an EMBL/GenBank/DDBJ whole genome shotgun (WGS) entry which is preliminary data.</text>
</comment>
<protein>
    <recommendedName>
        <fullName evidence="3">aldehyde dehydrogenase (NAD(+))</fullName>
        <ecNumber evidence="3">1.2.1.3</ecNumber>
    </recommendedName>
</protein>
<evidence type="ECO:0000256" key="7">
    <source>
        <dbReference type="SAM" id="Phobius"/>
    </source>
</evidence>
<evidence type="ECO:0000256" key="4">
    <source>
        <dbReference type="ARBA" id="ARBA00049194"/>
    </source>
</evidence>
<evidence type="ECO:0000256" key="5">
    <source>
        <dbReference type="PROSITE-ProRule" id="PRU10007"/>
    </source>
</evidence>
<accession>A0A8T9CDG5</accession>
<feature type="domain" description="Aldehyde dehydrogenase" evidence="8">
    <location>
        <begin position="81"/>
        <end position="552"/>
    </location>
</feature>
<dbReference type="CDD" id="cd07098">
    <property type="entry name" value="ALDH_F15-22"/>
    <property type="match status" value="1"/>
</dbReference>
<dbReference type="InterPro" id="IPR016163">
    <property type="entry name" value="Ald_DH_C"/>
</dbReference>
<dbReference type="Gene3D" id="3.40.309.10">
    <property type="entry name" value="Aldehyde Dehydrogenase, Chain A, domain 2"/>
    <property type="match status" value="1"/>
</dbReference>
<keyword evidence="2 6" id="KW-0560">Oxidoreductase</keyword>
<dbReference type="Pfam" id="PF00171">
    <property type="entry name" value="Aldedh"/>
    <property type="match status" value="1"/>
</dbReference>
<comment type="similarity">
    <text evidence="1 6">Belongs to the aldehyde dehydrogenase family.</text>
</comment>
<dbReference type="InterPro" id="IPR015590">
    <property type="entry name" value="Aldehyde_DH_dom"/>
</dbReference>
<dbReference type="EMBL" id="QGMK01000401">
    <property type="protein sequence ID" value="TVY81930.1"/>
    <property type="molecule type" value="Genomic_DNA"/>
</dbReference>
<dbReference type="Proteomes" id="UP000469558">
    <property type="component" value="Unassembled WGS sequence"/>
</dbReference>
<evidence type="ECO:0000313" key="9">
    <source>
        <dbReference type="EMBL" id="TVY81930.1"/>
    </source>
</evidence>
<dbReference type="PANTHER" id="PTHR11699">
    <property type="entry name" value="ALDEHYDE DEHYDROGENASE-RELATED"/>
    <property type="match status" value="1"/>
</dbReference>
<evidence type="ECO:0000256" key="1">
    <source>
        <dbReference type="ARBA" id="ARBA00009986"/>
    </source>
</evidence>
<dbReference type="Gene3D" id="3.40.605.10">
    <property type="entry name" value="Aldehyde Dehydrogenase, Chain A, domain 1"/>
    <property type="match status" value="1"/>
</dbReference>